<comment type="caution">
    <text evidence="2">The sequence shown here is derived from an EMBL/GenBank/DDBJ whole genome shotgun (WGS) entry which is preliminary data.</text>
</comment>
<dbReference type="InterPro" id="IPR029068">
    <property type="entry name" value="Glyas_Bleomycin-R_OHBP_Dase"/>
</dbReference>
<name>A0A4U3MDX3_9ACTN</name>
<protein>
    <submittedName>
        <fullName evidence="2">VOC family protein</fullName>
    </submittedName>
</protein>
<evidence type="ECO:0000313" key="3">
    <source>
        <dbReference type="Proteomes" id="UP000308705"/>
    </source>
</evidence>
<sequence>MLRGPATITFWADDLTAATKWYTEVLGTGPYFEVPGYVEFRIGDHLAELGLADSRYAPGGAPARPGGAVVHWHVDDVAEALDRLLKFGARPHIPLTDRGEGFVTAAVADPFGNVLGVMYNPHYLEMLGR</sequence>
<dbReference type="InterPro" id="IPR004360">
    <property type="entry name" value="Glyas_Fos-R_dOase_dom"/>
</dbReference>
<dbReference type="Proteomes" id="UP000308705">
    <property type="component" value="Unassembled WGS sequence"/>
</dbReference>
<dbReference type="AlphaFoldDB" id="A0A4U3MDX3"/>
<dbReference type="SUPFAM" id="SSF54593">
    <property type="entry name" value="Glyoxalase/Bleomycin resistance protein/Dihydroxybiphenyl dioxygenase"/>
    <property type="match status" value="1"/>
</dbReference>
<dbReference type="CDD" id="cd06587">
    <property type="entry name" value="VOC"/>
    <property type="match status" value="1"/>
</dbReference>
<dbReference type="PROSITE" id="PS51819">
    <property type="entry name" value="VOC"/>
    <property type="match status" value="1"/>
</dbReference>
<dbReference type="Gene3D" id="3.10.180.10">
    <property type="entry name" value="2,3-Dihydroxybiphenyl 1,2-Dioxygenase, domain 1"/>
    <property type="match status" value="1"/>
</dbReference>
<evidence type="ECO:0000259" key="1">
    <source>
        <dbReference type="PROSITE" id="PS51819"/>
    </source>
</evidence>
<evidence type="ECO:0000313" key="2">
    <source>
        <dbReference type="EMBL" id="TKK86542.1"/>
    </source>
</evidence>
<proteinExistence type="predicted"/>
<accession>A0A4U3MDX3</accession>
<feature type="domain" description="VOC" evidence="1">
    <location>
        <begin position="4"/>
        <end position="120"/>
    </location>
</feature>
<dbReference type="RefSeq" id="WP_137248736.1">
    <property type="nucleotide sequence ID" value="NZ_SZQA01000020.1"/>
</dbReference>
<gene>
    <name evidence="2" type="ORF">FDA94_20760</name>
</gene>
<keyword evidence="3" id="KW-1185">Reference proteome</keyword>
<dbReference type="Pfam" id="PF00903">
    <property type="entry name" value="Glyoxalase"/>
    <property type="match status" value="1"/>
</dbReference>
<dbReference type="EMBL" id="SZQA01000020">
    <property type="protein sequence ID" value="TKK86542.1"/>
    <property type="molecule type" value="Genomic_DNA"/>
</dbReference>
<dbReference type="OrthoDB" id="4548523at2"/>
<dbReference type="InterPro" id="IPR037523">
    <property type="entry name" value="VOC_core"/>
</dbReference>
<reference evidence="2 3" key="1">
    <citation type="submission" date="2019-04" db="EMBL/GenBank/DDBJ databases">
        <title>Herbidospora sp. NEAU-GS14.nov., a novel actinomycete isolated from soil.</title>
        <authorList>
            <person name="Han L."/>
        </authorList>
    </citation>
    <scope>NUCLEOTIDE SEQUENCE [LARGE SCALE GENOMIC DNA]</scope>
    <source>
        <strain evidence="2 3">NEAU-GS14</strain>
    </source>
</reference>
<organism evidence="2 3">
    <name type="scientific">Herbidospora galbida</name>
    <dbReference type="NCBI Taxonomy" id="2575442"/>
    <lineage>
        <taxon>Bacteria</taxon>
        <taxon>Bacillati</taxon>
        <taxon>Actinomycetota</taxon>
        <taxon>Actinomycetes</taxon>
        <taxon>Streptosporangiales</taxon>
        <taxon>Streptosporangiaceae</taxon>
        <taxon>Herbidospora</taxon>
    </lineage>
</organism>